<keyword evidence="3" id="KW-1185">Reference proteome</keyword>
<dbReference type="AlphaFoldDB" id="A0A2H3JAI4"/>
<sequence>MMGHTPVHELDTPSSELSASEAVPGVSDGPLTAVAAIDNSINEHLMELEPSSSESEDIGRDDDFEGWRPRGRADKPTGFKSIPARDKSTDSNASSKKIGQAKADTGASAKPPKTMAPTVMQPLSKATSSSAQAGKGK</sequence>
<gene>
    <name evidence="2" type="ORF">WOLCODRAFT_141746</name>
</gene>
<feature type="compositionally biased region" description="Polar residues" evidence="1">
    <location>
        <begin position="124"/>
        <end position="137"/>
    </location>
</feature>
<reference evidence="2 3" key="1">
    <citation type="journal article" date="2012" name="Science">
        <title>The Paleozoic origin of enzymatic lignin decomposition reconstructed from 31 fungal genomes.</title>
        <authorList>
            <person name="Floudas D."/>
            <person name="Binder M."/>
            <person name="Riley R."/>
            <person name="Barry K."/>
            <person name="Blanchette R.A."/>
            <person name="Henrissat B."/>
            <person name="Martinez A.T."/>
            <person name="Otillar R."/>
            <person name="Spatafora J.W."/>
            <person name="Yadav J.S."/>
            <person name="Aerts A."/>
            <person name="Benoit I."/>
            <person name="Boyd A."/>
            <person name="Carlson A."/>
            <person name="Copeland A."/>
            <person name="Coutinho P.M."/>
            <person name="de Vries R.P."/>
            <person name="Ferreira P."/>
            <person name="Findley K."/>
            <person name="Foster B."/>
            <person name="Gaskell J."/>
            <person name="Glotzer D."/>
            <person name="Gorecki P."/>
            <person name="Heitman J."/>
            <person name="Hesse C."/>
            <person name="Hori C."/>
            <person name="Igarashi K."/>
            <person name="Jurgens J.A."/>
            <person name="Kallen N."/>
            <person name="Kersten P."/>
            <person name="Kohler A."/>
            <person name="Kuees U."/>
            <person name="Kumar T.K.A."/>
            <person name="Kuo A."/>
            <person name="LaButti K."/>
            <person name="Larrondo L.F."/>
            <person name="Lindquist E."/>
            <person name="Ling A."/>
            <person name="Lombard V."/>
            <person name="Lucas S."/>
            <person name="Lundell T."/>
            <person name="Martin R."/>
            <person name="McLaughlin D.J."/>
            <person name="Morgenstern I."/>
            <person name="Morin E."/>
            <person name="Murat C."/>
            <person name="Nagy L.G."/>
            <person name="Nolan M."/>
            <person name="Ohm R.A."/>
            <person name="Patyshakuliyeva A."/>
            <person name="Rokas A."/>
            <person name="Ruiz-Duenas F.J."/>
            <person name="Sabat G."/>
            <person name="Salamov A."/>
            <person name="Samejima M."/>
            <person name="Schmutz J."/>
            <person name="Slot J.C."/>
            <person name="St John F."/>
            <person name="Stenlid J."/>
            <person name="Sun H."/>
            <person name="Sun S."/>
            <person name="Syed K."/>
            <person name="Tsang A."/>
            <person name="Wiebenga A."/>
            <person name="Young D."/>
            <person name="Pisabarro A."/>
            <person name="Eastwood D.C."/>
            <person name="Martin F."/>
            <person name="Cullen D."/>
            <person name="Grigoriev I.V."/>
            <person name="Hibbett D.S."/>
        </authorList>
    </citation>
    <scope>NUCLEOTIDE SEQUENCE [LARGE SCALE GENOMIC DNA]</scope>
    <source>
        <strain evidence="2 3">MD-104</strain>
    </source>
</reference>
<accession>A0A2H3JAI4</accession>
<name>A0A2H3JAI4_WOLCO</name>
<protein>
    <submittedName>
        <fullName evidence="2">Uncharacterized protein</fullName>
    </submittedName>
</protein>
<dbReference type="Proteomes" id="UP000218811">
    <property type="component" value="Unassembled WGS sequence"/>
</dbReference>
<feature type="compositionally biased region" description="Basic and acidic residues" evidence="1">
    <location>
        <begin position="1"/>
        <end position="11"/>
    </location>
</feature>
<evidence type="ECO:0000256" key="1">
    <source>
        <dbReference type="SAM" id="MobiDB-lite"/>
    </source>
</evidence>
<feature type="region of interest" description="Disordered" evidence="1">
    <location>
        <begin position="1"/>
        <end position="31"/>
    </location>
</feature>
<dbReference type="EMBL" id="KB467831">
    <property type="protein sequence ID" value="PCH33664.1"/>
    <property type="molecule type" value="Genomic_DNA"/>
</dbReference>
<evidence type="ECO:0000313" key="2">
    <source>
        <dbReference type="EMBL" id="PCH33664.1"/>
    </source>
</evidence>
<feature type="compositionally biased region" description="Basic and acidic residues" evidence="1">
    <location>
        <begin position="65"/>
        <end position="89"/>
    </location>
</feature>
<proteinExistence type="predicted"/>
<evidence type="ECO:0000313" key="3">
    <source>
        <dbReference type="Proteomes" id="UP000218811"/>
    </source>
</evidence>
<organism evidence="2 3">
    <name type="scientific">Wolfiporia cocos (strain MD-104)</name>
    <name type="common">Brown rot fungus</name>
    <dbReference type="NCBI Taxonomy" id="742152"/>
    <lineage>
        <taxon>Eukaryota</taxon>
        <taxon>Fungi</taxon>
        <taxon>Dikarya</taxon>
        <taxon>Basidiomycota</taxon>
        <taxon>Agaricomycotina</taxon>
        <taxon>Agaricomycetes</taxon>
        <taxon>Polyporales</taxon>
        <taxon>Phaeolaceae</taxon>
        <taxon>Wolfiporia</taxon>
    </lineage>
</organism>
<feature type="compositionally biased region" description="Acidic residues" evidence="1">
    <location>
        <begin position="54"/>
        <end position="64"/>
    </location>
</feature>
<feature type="region of interest" description="Disordered" evidence="1">
    <location>
        <begin position="44"/>
        <end position="137"/>
    </location>
</feature>